<dbReference type="InterPro" id="IPR029045">
    <property type="entry name" value="ClpP/crotonase-like_dom_sf"/>
</dbReference>
<feature type="compositionally biased region" description="Basic and acidic residues" evidence="6">
    <location>
        <begin position="371"/>
        <end position="392"/>
    </location>
</feature>
<feature type="region of interest" description="Disordered" evidence="6">
    <location>
        <begin position="418"/>
        <end position="437"/>
    </location>
</feature>
<feature type="region of interest" description="Disordered" evidence="6">
    <location>
        <begin position="1245"/>
        <end position="1290"/>
    </location>
</feature>
<feature type="compositionally biased region" description="Polar residues" evidence="6">
    <location>
        <begin position="1278"/>
        <end position="1287"/>
    </location>
</feature>
<evidence type="ECO:0000259" key="8">
    <source>
        <dbReference type="Pfam" id="PF11365"/>
    </source>
</evidence>
<evidence type="ECO:0000313" key="10">
    <source>
        <dbReference type="EMBL" id="MXQ80370.1"/>
    </source>
</evidence>
<feature type="domain" description="SOGA coiled-coil" evidence="8">
    <location>
        <begin position="265"/>
        <end position="353"/>
    </location>
</feature>
<reference evidence="10" key="1">
    <citation type="submission" date="2019-10" db="EMBL/GenBank/DDBJ databases">
        <title>The sequence and de novo assembly of the wild yak genome.</title>
        <authorList>
            <person name="Liu Y."/>
        </authorList>
    </citation>
    <scope>NUCLEOTIDE SEQUENCE [LARGE SCALE GENOMIC DNA]</scope>
    <source>
        <strain evidence="10">WY2019</strain>
    </source>
</reference>
<evidence type="ECO:0000256" key="2">
    <source>
        <dbReference type="ARBA" id="ARBA00022553"/>
    </source>
</evidence>
<evidence type="ECO:0000256" key="1">
    <source>
        <dbReference type="ARBA" id="ARBA00004370"/>
    </source>
</evidence>
<feature type="domain" description="SOGA 1/2-like coiled-coil" evidence="9">
    <location>
        <begin position="1004"/>
        <end position="1057"/>
    </location>
</feature>
<dbReference type="EMBL" id="VBQZ03000004">
    <property type="protein sequence ID" value="MXQ80370.1"/>
    <property type="molecule type" value="Genomic_DNA"/>
</dbReference>
<dbReference type="Pfam" id="PF00378">
    <property type="entry name" value="ECH_1"/>
    <property type="match status" value="1"/>
</dbReference>
<feature type="transmembrane region" description="Helical" evidence="7">
    <location>
        <begin position="542"/>
        <end position="571"/>
    </location>
</feature>
<feature type="region of interest" description="Disordered" evidence="6">
    <location>
        <begin position="1495"/>
        <end position="1534"/>
    </location>
</feature>
<dbReference type="InterPro" id="IPR001753">
    <property type="entry name" value="Enoyl-CoA_hydra/iso"/>
</dbReference>
<dbReference type="Pfam" id="PF11365">
    <property type="entry name" value="SOGA"/>
    <property type="match status" value="2"/>
</dbReference>
<keyword evidence="11" id="KW-1185">Reference proteome</keyword>
<feature type="compositionally biased region" description="Basic and acidic residues" evidence="6">
    <location>
        <begin position="120"/>
        <end position="137"/>
    </location>
</feature>
<dbReference type="PANTHER" id="PTHR15742:SF2">
    <property type="entry name" value="PROTEIN SOGA3"/>
    <property type="match status" value="1"/>
</dbReference>
<keyword evidence="2" id="KW-0597">Phosphoprotein</keyword>
<keyword evidence="7" id="KW-1133">Transmembrane helix</keyword>
<keyword evidence="4 7" id="KW-0472">Membrane</keyword>
<evidence type="ECO:0000256" key="4">
    <source>
        <dbReference type="ARBA" id="ARBA00023136"/>
    </source>
</evidence>
<feature type="region of interest" description="Disordered" evidence="6">
    <location>
        <begin position="1708"/>
        <end position="1729"/>
    </location>
</feature>
<dbReference type="PANTHER" id="PTHR15742">
    <property type="entry name" value="GIRDIN"/>
    <property type="match status" value="1"/>
</dbReference>
<feature type="region of interest" description="Disordered" evidence="6">
    <location>
        <begin position="367"/>
        <end position="410"/>
    </location>
</feature>
<feature type="coiled-coil region" evidence="5">
    <location>
        <begin position="9"/>
        <end position="43"/>
    </location>
</feature>
<evidence type="ECO:0000256" key="7">
    <source>
        <dbReference type="SAM" id="Phobius"/>
    </source>
</evidence>
<dbReference type="Proteomes" id="UP000322234">
    <property type="component" value="Unassembled WGS sequence"/>
</dbReference>
<dbReference type="GO" id="GO:0005615">
    <property type="term" value="C:extracellular space"/>
    <property type="evidence" value="ECO:0007669"/>
    <property type="project" value="InterPro"/>
</dbReference>
<evidence type="ECO:0000256" key="6">
    <source>
        <dbReference type="SAM" id="MobiDB-lite"/>
    </source>
</evidence>
<feature type="coiled-coil region" evidence="5">
    <location>
        <begin position="215"/>
        <end position="349"/>
    </location>
</feature>
<comment type="caution">
    <text evidence="10">The sequence shown here is derived from an EMBL/GenBank/DDBJ whole genome shotgun (WGS) entry which is preliminary data.</text>
</comment>
<sequence length="1916" mass="219650">MDEMRDTFFEEDACQLQEMRHELERANKNCRILQYRLRKAERKRLRYAQTGEIDGELLRSLEQDLKVAKDVSVRLHHELENVEEKRTTTEDENEKLRQQLIEVEIAKQALQNELEKMKELSLKRRGSKDLPKSEKKAQQTPTEEDNEDLKCQLQFVKEEAALMRKKMAKIDKEKDRFEHELQKYRSFYGDLDSPLPKGEAGGPPSTREAELKLRLRLVEEEANILGRKIVELEVENRGLKAELDDLRGDDFNGSANPLMREQSESLSELRQHLQLVEDETELLRRNVADLEEQNKRITAELNKYKYKSGGHESARHHDSAKTEALQEELKAARLQINELSGKVMQLQYENRVLMSNMQRYDLASHLGIRGSPRDSDAESDAGKKESDDDSRPPHRKREGPIGGESDSEEVRNIRCLTPTRSFYPAPPPGPWPKSFSDRQQMKDIRSEAERLGKTIDRLIADTSTIITEARIYVANGDLFGLMDEEDDGSRIREHELLYRINAQMKAFRKELQTFIDRLEVPKSADDPGAEEPISVSQMFQPIILLILILVLFSSLSYTTIFKLVFLFTLFFTRSKRSIISVVTNAIKTLKTAYFFKKTHLPTTKFIFDYYDNSKSGHSQVGHILENVFERNKAREDKSEYVSERRTTMNIVCVRVTHTPGDNAIDFIEEFHEKFELHPGSLYINPSKKKMRGNRTDLEALPNSAPPTEELITQSVPEGVSLVIWLRFKKKRIQLAIFKQNRLKLKTRENSLYSYRTTVHFHLAVMLQVRCSNVKSGLKFFKVIPSNFFHLFTIKIEKQYSFSWQMCLKSQLYHDKMQMKQLQKIITGTSVKNDIEIDRSLIHLHKSFEIIYMKFLPHKTPTSKGTKKRSSERGEERVKSKIGHCHREILTPALLASLEILGSLIKVKNVLDLELFTQSRSCSKVTELWLEEVDRWLDLCRISPQCKKNQVMVFFGKMPLPVNTKGGIRQVRRLQIKQLQASKKQLREGRDEQKYPFTNTHTVAMDLHKQWENTEAIWHKEKMELLDQFDNERKEWESQWKIMQKKIEELCHEVKRRRKINMSERAKVIDLDCEKAVGDKMESSPDYPNSGQCKFTGIHPRDILGKKDKTEQSLLRERNQVCKEQKTIKKSKVGYMDSEARDNQKEHGAWPDLRTSEAENKSCSGALNTALEELAKVSEELCNFQEEIRKRSNHRRMKSDSFLQETPNVMNTPHGGHMINNSQCIPSTSLENEKWKNRKNLSCTNVFQNNSKKKDGIDTTDPKRSETPPIPPPRSTSRNFPSSYSAQAHESWKERLDHSSWVAQEGQGEKNSHPHFLWKHDEMPLLGLNEGKTLNDGITFPSLAPEAKVDNKPPCNENAGLSMWSCNPGVCAKNSPSTLWFQKACSTPNKPKYEKVIPDHSAKPPSDLHISNDCSSLASQSSGPLRSFSYGFEKTTGNEKLAKKTDEFNRIVFRTDRNCHAVQQSQSCSERSEDLQRCETLTACTDNVSVSESVSDVLKTSAPMPVPRENVPDNSTKKPTPGQFRQTREPISPRSYRNMLHEHDWRPSSLSGRPRSADPRSNYGVVEKLLKTYETSAGSALQNSRCFQANWTKCSSDVSGGATLGQHLEKLQIEQELEHKTAMHGAQQVRQGVDRKKTALKAQDCCMVMARFIFSDKKSFRELSRIKLLEREVGADGRRPWGGGRLWHKIMNRKILLCNSGAQACPRAVRQSSSSPSLAQPKGGYGKYEKGDAKREYEDYDSFRVGLPCSCLRKGLRKDRPKGKKALPTEPNLESEKKRKNFEVFPIASEFDKMASLLKTSPNAVKKRLLHQIGLSLYNTSHGFHEEEVKKKLEQFPGGSIDLQKENNGIGILTLNNPSKMNAFSGVMMLQLLEKVIELENWTEGKGLIIRGAKNTFSSGSDLNAVKALGTPEASIV</sequence>
<dbReference type="CDD" id="cd06558">
    <property type="entry name" value="crotonase-like"/>
    <property type="match status" value="1"/>
</dbReference>
<evidence type="ECO:0000256" key="5">
    <source>
        <dbReference type="SAM" id="Coils"/>
    </source>
</evidence>
<feature type="region of interest" description="Disordered" evidence="6">
    <location>
        <begin position="120"/>
        <end position="148"/>
    </location>
</feature>
<accession>A0A6B0QTI4</accession>
<dbReference type="GO" id="GO:0010506">
    <property type="term" value="P:regulation of autophagy"/>
    <property type="evidence" value="ECO:0007669"/>
    <property type="project" value="InterPro"/>
</dbReference>
<keyword evidence="3 5" id="KW-0175">Coiled coil</keyword>
<evidence type="ECO:0000259" key="9">
    <source>
        <dbReference type="Pfam" id="PF14818"/>
    </source>
</evidence>
<dbReference type="SUPFAM" id="SSF52096">
    <property type="entry name" value="ClpP/crotonase"/>
    <property type="match status" value="1"/>
</dbReference>
<dbReference type="Pfam" id="PF14818">
    <property type="entry name" value="SOGA1-2-like_CC"/>
    <property type="match status" value="1"/>
</dbReference>
<gene>
    <name evidence="10" type="ORF">E5288_WYG006199</name>
</gene>
<dbReference type="InterPro" id="IPR049885">
    <property type="entry name" value="MTCL1-3"/>
</dbReference>
<protein>
    <submittedName>
        <fullName evidence="10">Uncharacterized protein</fullName>
    </submittedName>
</protein>
<proteinExistence type="predicted"/>
<keyword evidence="7" id="KW-0812">Transmembrane</keyword>
<evidence type="ECO:0000256" key="3">
    <source>
        <dbReference type="ARBA" id="ARBA00023054"/>
    </source>
</evidence>
<feature type="domain" description="SOGA coiled-coil" evidence="8">
    <location>
        <begin position="145"/>
        <end position="239"/>
    </location>
</feature>
<name>A0A6B0QTI4_9CETA</name>
<dbReference type="Gene3D" id="3.90.226.10">
    <property type="entry name" value="2-enoyl-CoA Hydratase, Chain A, domain 1"/>
    <property type="match status" value="1"/>
</dbReference>
<comment type="subcellular location">
    <subcellularLocation>
        <location evidence="1">Membrane</location>
    </subcellularLocation>
</comment>
<dbReference type="InterPro" id="IPR027881">
    <property type="entry name" value="SOGA_CC"/>
</dbReference>
<dbReference type="GO" id="GO:0016020">
    <property type="term" value="C:membrane"/>
    <property type="evidence" value="ECO:0007669"/>
    <property type="project" value="UniProtKB-SubCell"/>
</dbReference>
<feature type="compositionally biased region" description="Basic and acidic residues" evidence="6">
    <location>
        <begin position="1251"/>
        <end position="1265"/>
    </location>
</feature>
<dbReference type="InterPro" id="IPR027882">
    <property type="entry name" value="SOGA1/2-like_CC"/>
</dbReference>
<organism evidence="10 11">
    <name type="scientific">Bos mutus</name>
    <name type="common">wild yak</name>
    <dbReference type="NCBI Taxonomy" id="72004"/>
    <lineage>
        <taxon>Eukaryota</taxon>
        <taxon>Metazoa</taxon>
        <taxon>Chordata</taxon>
        <taxon>Craniata</taxon>
        <taxon>Vertebrata</taxon>
        <taxon>Euteleostomi</taxon>
        <taxon>Mammalia</taxon>
        <taxon>Eutheria</taxon>
        <taxon>Laurasiatheria</taxon>
        <taxon>Artiodactyla</taxon>
        <taxon>Ruminantia</taxon>
        <taxon>Pecora</taxon>
        <taxon>Bovidae</taxon>
        <taxon>Bovinae</taxon>
        <taxon>Bos</taxon>
    </lineage>
</organism>
<evidence type="ECO:0000313" key="11">
    <source>
        <dbReference type="Proteomes" id="UP000322234"/>
    </source>
</evidence>